<dbReference type="EC" id="2.4.-.-" evidence="3"/>
<dbReference type="CDD" id="cd03789">
    <property type="entry name" value="GT9_LPS_heptosyltransferase"/>
    <property type="match status" value="1"/>
</dbReference>
<keyword evidence="1 3" id="KW-0328">Glycosyltransferase</keyword>
<dbReference type="InterPro" id="IPR002201">
    <property type="entry name" value="Glyco_trans_9"/>
</dbReference>
<keyword evidence="2 3" id="KW-0808">Transferase</keyword>
<evidence type="ECO:0000313" key="3">
    <source>
        <dbReference type="EMBL" id="MDI2113442.1"/>
    </source>
</evidence>
<reference evidence="3" key="1">
    <citation type="submission" date="2023-05" db="EMBL/GenBank/DDBJ databases">
        <title>Whole genome sequence of Commensalibacter sp.</title>
        <authorList>
            <person name="Charoenyingcharoen P."/>
            <person name="Yukphan P."/>
        </authorList>
    </citation>
    <scope>NUCLEOTIDE SEQUENCE</scope>
    <source>
        <strain evidence="3">TBRC 10068</strain>
    </source>
</reference>
<name>A0ABT6Q949_9PROT</name>
<dbReference type="SUPFAM" id="SSF53756">
    <property type="entry name" value="UDP-Glycosyltransferase/glycogen phosphorylase"/>
    <property type="match status" value="1"/>
</dbReference>
<protein>
    <submittedName>
        <fullName evidence="3">Glycosyltransferase family 9 protein</fullName>
        <ecNumber evidence="3">2.4.-.-</ecNumber>
    </submittedName>
</protein>
<dbReference type="PANTHER" id="PTHR30160:SF7">
    <property type="entry name" value="ADP-HEPTOSE--LPS HEPTOSYLTRANSFERASE 2"/>
    <property type="match status" value="1"/>
</dbReference>
<dbReference type="GO" id="GO:0016757">
    <property type="term" value="F:glycosyltransferase activity"/>
    <property type="evidence" value="ECO:0007669"/>
    <property type="project" value="UniProtKB-KW"/>
</dbReference>
<accession>A0ABT6Q949</accession>
<keyword evidence="4" id="KW-1185">Reference proteome</keyword>
<dbReference type="Gene3D" id="3.40.50.2000">
    <property type="entry name" value="Glycogen Phosphorylase B"/>
    <property type="match status" value="2"/>
</dbReference>
<dbReference type="Pfam" id="PF01075">
    <property type="entry name" value="Glyco_transf_9"/>
    <property type="match status" value="1"/>
</dbReference>
<dbReference type="InterPro" id="IPR051199">
    <property type="entry name" value="LPS_LOS_Heptosyltrfase"/>
</dbReference>
<sequence>MDESVILYRPLQQDKIIFFVDYSFAQYKYDMQSSTIKNILFITSTRLGDAVISTGILNHLIQTYPNAEFTIACGSVAAGIFDRMPRRKTTLIMEKQNYDLHWLILWKQCILHPWDLIVDLRGSAISYVLRAKKRVVLRGGRIKERRIEYLAKAFQLQPTPFPVAWVWEEDQQIAKQYLPDDFYIALAPTANWVGKVWDINRFIALAQKIQTLFPQCKFAVFYGAGQQEYAMAKPLLEADLPIINVGGDFKLCQVAAMFQRCKGFVGNDSGLMHLAAACQIPVLGLFGPSQVTEYAPAGLYAQAVVANGDEGKASMDNLSVDKVLEAFKRLYQKNEK</sequence>
<evidence type="ECO:0000256" key="1">
    <source>
        <dbReference type="ARBA" id="ARBA00022676"/>
    </source>
</evidence>
<evidence type="ECO:0000313" key="4">
    <source>
        <dbReference type="Proteomes" id="UP001431775"/>
    </source>
</evidence>
<gene>
    <name evidence="3" type="ORF">QJV33_09175</name>
</gene>
<evidence type="ECO:0000256" key="2">
    <source>
        <dbReference type="ARBA" id="ARBA00022679"/>
    </source>
</evidence>
<dbReference type="PANTHER" id="PTHR30160">
    <property type="entry name" value="TETRAACYLDISACCHARIDE 4'-KINASE-RELATED"/>
    <property type="match status" value="1"/>
</dbReference>
<dbReference type="Proteomes" id="UP001431775">
    <property type="component" value="Unassembled WGS sequence"/>
</dbReference>
<comment type="caution">
    <text evidence="3">The sequence shown here is derived from an EMBL/GenBank/DDBJ whole genome shotgun (WGS) entry which is preliminary data.</text>
</comment>
<organism evidence="3 4">
    <name type="scientific">Commensalibacter nepenthis</name>
    <dbReference type="NCBI Taxonomy" id="3043872"/>
    <lineage>
        <taxon>Bacteria</taxon>
        <taxon>Pseudomonadati</taxon>
        <taxon>Pseudomonadota</taxon>
        <taxon>Alphaproteobacteria</taxon>
        <taxon>Acetobacterales</taxon>
        <taxon>Acetobacteraceae</taxon>
    </lineage>
</organism>
<dbReference type="EMBL" id="JASBAN010000001">
    <property type="protein sequence ID" value="MDI2113442.1"/>
    <property type="molecule type" value="Genomic_DNA"/>
</dbReference>
<proteinExistence type="predicted"/>